<gene>
    <name evidence="3" type="ORF">Lalb_Chr06g0163191</name>
</gene>
<proteinExistence type="predicted"/>
<feature type="region of interest" description="Disordered" evidence="2">
    <location>
        <begin position="1"/>
        <end position="25"/>
    </location>
</feature>
<keyword evidence="1" id="KW-0175">Coiled coil</keyword>
<dbReference type="InterPro" id="IPR001841">
    <property type="entry name" value="Znf_RING"/>
</dbReference>
<feature type="coiled-coil region" evidence="1">
    <location>
        <begin position="678"/>
        <end position="712"/>
    </location>
</feature>
<comment type="caution">
    <text evidence="3">The sequence shown here is derived from an EMBL/GenBank/DDBJ whole genome shotgun (WGS) entry which is preliminary data.</text>
</comment>
<organism evidence="3 4">
    <name type="scientific">Lupinus albus</name>
    <name type="common">White lupine</name>
    <name type="synonym">Lupinus termis</name>
    <dbReference type="NCBI Taxonomy" id="3870"/>
    <lineage>
        <taxon>Eukaryota</taxon>
        <taxon>Viridiplantae</taxon>
        <taxon>Streptophyta</taxon>
        <taxon>Embryophyta</taxon>
        <taxon>Tracheophyta</taxon>
        <taxon>Spermatophyta</taxon>
        <taxon>Magnoliopsida</taxon>
        <taxon>eudicotyledons</taxon>
        <taxon>Gunneridae</taxon>
        <taxon>Pentapetalae</taxon>
        <taxon>rosids</taxon>
        <taxon>fabids</taxon>
        <taxon>Fabales</taxon>
        <taxon>Fabaceae</taxon>
        <taxon>Papilionoideae</taxon>
        <taxon>50 kb inversion clade</taxon>
        <taxon>genistoids sensu lato</taxon>
        <taxon>core genistoids</taxon>
        <taxon>Genisteae</taxon>
        <taxon>Lupinus</taxon>
    </lineage>
</organism>
<dbReference type="SUPFAM" id="SSF57850">
    <property type="entry name" value="RING/U-box"/>
    <property type="match status" value="1"/>
</dbReference>
<feature type="compositionally biased region" description="Polar residues" evidence="2">
    <location>
        <begin position="229"/>
        <end position="255"/>
    </location>
</feature>
<dbReference type="AlphaFoldDB" id="A0A6A4QC49"/>
<feature type="coiled-coil region" evidence="1">
    <location>
        <begin position="512"/>
        <end position="557"/>
    </location>
</feature>
<dbReference type="InterPro" id="IPR046527">
    <property type="entry name" value="PIR2-like_helical"/>
</dbReference>
<dbReference type="InterPro" id="IPR046934">
    <property type="entry name" value="PIR2-like"/>
</dbReference>
<sequence length="803" mass="89531">MDKIADSSGDYKEDNKGKSIHHSTVPDDFSLSLIDFPPYELPPPEASQSSNEFDSLMVGSNQHREESEVHMHELVDWNDPFAIKVEMLLLSNLQAVFLDAIKQIVELGYSEDVAEKALSRKAIYIQDGDPVSNIVNDTLKVLKGEHVVTPDVLKGKDIATSDIVFESFQHLLCYTMLEMVILLCEVRPSLTIGEAMWVLLMCDLNVSLACTVEDSLNAVFNGESCIGPSSTQSKSEAQRSDVISNCRPPTSQDSSPTHKKCKSEEPPFGKLQNSANNKSSFASEGVKPQEENASLPTVAGKPSGTSGDECKAGHCSKRHNRKEIAALRQKFIHMEKTYRARGKGGLKTEKFTSVGGLMIEKRIKPPSDIHNQQVKSGLSNTTSKQGVYASDAMCHVSTNSVSTLPAGGSSTELPDIISSPVVNANISASETMSKPKSEPSSFDAQKILDDCAGIPYDESLGKYVPRDQKDELILKLVPRVHLLQGELQGWSSWTNQKVMQVTTRLGRLQPEIKMLKKEKQEAEKGTNFFQENIVKRISEMENAIENNKKQIENTTSVALMCDAENTLLKKELAAAKLSVEMSLTSHQKALEREHIALKKLESLDSENALHRDEIEREKHKLSNMRQQLDKEKILLVRFEGRVEKERAGTEKVLKHAASIIEERKQLAEHTKAEEDKIRKKAADNLQKYIEVIANLETHLEEIKQKLESEKIAALHKREPMGSKKWGSLQTMVSCQAKYAAGNLRREHECVMCLSEEMSVVFLPCAHQVVCAECNKLHEKRGMKDCPSCRAPIQHRIHARFAGQ</sequence>
<protein>
    <submittedName>
        <fullName evidence="3">Putative transcription factor C2H2 family</fullName>
    </submittedName>
</protein>
<feature type="coiled-coil region" evidence="1">
    <location>
        <begin position="600"/>
        <end position="634"/>
    </location>
</feature>
<evidence type="ECO:0000313" key="4">
    <source>
        <dbReference type="Proteomes" id="UP000447434"/>
    </source>
</evidence>
<dbReference type="Pfam" id="PF13920">
    <property type="entry name" value="zf-C3HC4_3"/>
    <property type="match status" value="1"/>
</dbReference>
<evidence type="ECO:0000313" key="3">
    <source>
        <dbReference type="EMBL" id="KAE9611507.1"/>
    </source>
</evidence>
<feature type="region of interest" description="Disordered" evidence="2">
    <location>
        <begin position="229"/>
        <end position="314"/>
    </location>
</feature>
<dbReference type="Proteomes" id="UP000447434">
    <property type="component" value="Chromosome 6"/>
</dbReference>
<reference evidence="4" key="1">
    <citation type="journal article" date="2020" name="Nat. Commun.">
        <title>Genome sequence of the cluster root forming white lupin.</title>
        <authorList>
            <person name="Hufnagel B."/>
            <person name="Marques A."/>
            <person name="Soriano A."/>
            <person name="Marques L."/>
            <person name="Divol F."/>
            <person name="Doumas P."/>
            <person name="Sallet E."/>
            <person name="Mancinotti D."/>
            <person name="Carrere S."/>
            <person name="Marande W."/>
            <person name="Arribat S."/>
            <person name="Keller J."/>
            <person name="Huneau C."/>
            <person name="Blein T."/>
            <person name="Aime D."/>
            <person name="Laguerre M."/>
            <person name="Taylor J."/>
            <person name="Schubert V."/>
            <person name="Nelson M."/>
            <person name="Geu-Flores F."/>
            <person name="Crespi M."/>
            <person name="Gallardo-Guerrero K."/>
            <person name="Delaux P.-M."/>
            <person name="Salse J."/>
            <person name="Berges H."/>
            <person name="Guyot R."/>
            <person name="Gouzy J."/>
            <person name="Peret B."/>
        </authorList>
    </citation>
    <scope>NUCLEOTIDE SEQUENCE [LARGE SCALE GENOMIC DNA]</scope>
    <source>
        <strain evidence="4">cv. Amiga</strain>
    </source>
</reference>
<dbReference type="Pfam" id="PF20235">
    <property type="entry name" value="PIR2-like_helical"/>
    <property type="match status" value="1"/>
</dbReference>
<dbReference type="InterPro" id="IPR013083">
    <property type="entry name" value="Znf_RING/FYVE/PHD"/>
</dbReference>
<keyword evidence="4" id="KW-1185">Reference proteome</keyword>
<name>A0A6A4QC49_LUPAL</name>
<feature type="compositionally biased region" description="Polar residues" evidence="2">
    <location>
        <begin position="271"/>
        <end position="282"/>
    </location>
</feature>
<dbReference type="PANTHER" id="PTHR46405">
    <property type="entry name" value="OS05G0141500 PROTEIN"/>
    <property type="match status" value="1"/>
</dbReference>
<accession>A0A6A4QC49</accession>
<dbReference type="OrthoDB" id="774873at2759"/>
<dbReference type="CDD" id="cd23128">
    <property type="entry name" value="RING-HC_MIP1-like"/>
    <property type="match status" value="1"/>
</dbReference>
<evidence type="ECO:0000256" key="2">
    <source>
        <dbReference type="SAM" id="MobiDB-lite"/>
    </source>
</evidence>
<evidence type="ECO:0000256" key="1">
    <source>
        <dbReference type="SAM" id="Coils"/>
    </source>
</evidence>
<dbReference type="PROSITE" id="PS50089">
    <property type="entry name" value="ZF_RING_2"/>
    <property type="match status" value="1"/>
</dbReference>
<dbReference type="EMBL" id="WOCE01000006">
    <property type="protein sequence ID" value="KAE9611507.1"/>
    <property type="molecule type" value="Genomic_DNA"/>
</dbReference>
<dbReference type="PANTHER" id="PTHR46405:SF4">
    <property type="entry name" value="E3 UBIQUITIN-PROTEIN LIGASE RF298-RELATED"/>
    <property type="match status" value="1"/>
</dbReference>
<dbReference type="Gene3D" id="3.30.40.10">
    <property type="entry name" value="Zinc/RING finger domain, C3HC4 (zinc finger)"/>
    <property type="match status" value="1"/>
</dbReference>
<feature type="compositionally biased region" description="Basic and acidic residues" evidence="2">
    <location>
        <begin position="1"/>
        <end position="17"/>
    </location>
</feature>